<sequence length="186" mass="21537">MQLPIEIPVKSHVSKFLAEKFPRGFRLNKRTHLGIALFSMLRRENIDSQFDSFVAGYPCVFKVNVGEHSFFERGCRNVSSETAHQFNTLVQDLIEAEMFGIIEFLEMFGVEQKQAIEVFMAKYGFDETDVKFDALKKAYQRYWAKKNKAGKKRLKGVDFLPFLFTLQTVKALDSRYLQKKVAKMAA</sequence>
<name>A0A6P1NYX3_9BACT</name>
<protein>
    <submittedName>
        <fullName evidence="1">Uncharacterized protein</fullName>
    </submittedName>
</protein>
<keyword evidence="2" id="KW-1185">Reference proteome</keyword>
<reference evidence="1 2" key="1">
    <citation type="submission" date="2020-01" db="EMBL/GenBank/DDBJ databases">
        <authorList>
            <person name="Kim M."/>
        </authorList>
    </citation>
    <scope>NUCLEOTIDE SEQUENCE [LARGE SCALE GENOMIC DNA]</scope>
    <source>
        <strain evidence="1 2">BT10</strain>
    </source>
</reference>
<dbReference type="RefSeq" id="WP_160690819.1">
    <property type="nucleotide sequence ID" value="NZ_CP047897.1"/>
</dbReference>
<evidence type="ECO:0000313" key="1">
    <source>
        <dbReference type="EMBL" id="QHL87429.1"/>
    </source>
</evidence>
<dbReference type="Proteomes" id="UP000464214">
    <property type="component" value="Chromosome"/>
</dbReference>
<accession>A0A6P1NYX3</accession>
<organism evidence="1 2">
    <name type="scientific">Nibribacter ruber</name>
    <dbReference type="NCBI Taxonomy" id="2698458"/>
    <lineage>
        <taxon>Bacteria</taxon>
        <taxon>Pseudomonadati</taxon>
        <taxon>Bacteroidota</taxon>
        <taxon>Cytophagia</taxon>
        <taxon>Cytophagales</taxon>
        <taxon>Hymenobacteraceae</taxon>
        <taxon>Nibribacter</taxon>
    </lineage>
</organism>
<proteinExistence type="predicted"/>
<gene>
    <name evidence="1" type="ORF">GU926_08260</name>
</gene>
<dbReference type="KEGG" id="nib:GU926_08260"/>
<dbReference type="AlphaFoldDB" id="A0A6P1NYX3"/>
<dbReference type="EMBL" id="CP047897">
    <property type="protein sequence ID" value="QHL87429.1"/>
    <property type="molecule type" value="Genomic_DNA"/>
</dbReference>
<evidence type="ECO:0000313" key="2">
    <source>
        <dbReference type="Proteomes" id="UP000464214"/>
    </source>
</evidence>